<proteinExistence type="predicted"/>
<evidence type="ECO:0000256" key="1">
    <source>
        <dbReference type="SAM" id="MobiDB-lite"/>
    </source>
</evidence>
<name>A0AAV9QRL3_9TELE</name>
<keyword evidence="3" id="KW-1185">Reference proteome</keyword>
<sequence length="409" mass="45193">MKSFHNVLLPSSSLRFGPTQTQNVTLGSSQQDQADKVIELKQWVKQQKETLRAMYGEELTPPDDVALHSTPAAAAPAELYLPTAASPELFTPTAAPTELSTPTAALIEPPMSATDSAEFPAGFGSRPGRRSRRRAVVIGGVRTSPSTPLRRVRMPWSPRGCLPRSWWAVAQRPLQTWLLFTPYYRQSFSGRGGLMLQRHFQLKVLSLPFLRPCMQPSFRSSSMQLQEPQTQVPEFPEGYKDGPPQAQVPEFPEGSEDGPPQTQVPECWEGFNGEPSLILVPEFWEGFNGEPPLVLVPEFREGFNGEPPLILVPEFREGLNGEPSLTLVPVFREGFNGEPPLTLVPVFREGFNVEPPLTLVPEFREGFNVEPPLILVPEFREGFGDEPPLLTVAEGFGVEPPLILAPGPD</sequence>
<accession>A0AAV9QRL3</accession>
<gene>
    <name evidence="2" type="ORF">CRENBAI_001092</name>
</gene>
<dbReference type="AlphaFoldDB" id="A0AAV9QRL3"/>
<evidence type="ECO:0000313" key="2">
    <source>
        <dbReference type="EMBL" id="KAK5598972.1"/>
    </source>
</evidence>
<organism evidence="2 3">
    <name type="scientific">Crenichthys baileyi</name>
    <name type="common">White River springfish</name>
    <dbReference type="NCBI Taxonomy" id="28760"/>
    <lineage>
        <taxon>Eukaryota</taxon>
        <taxon>Metazoa</taxon>
        <taxon>Chordata</taxon>
        <taxon>Craniata</taxon>
        <taxon>Vertebrata</taxon>
        <taxon>Euteleostomi</taxon>
        <taxon>Actinopterygii</taxon>
        <taxon>Neopterygii</taxon>
        <taxon>Teleostei</taxon>
        <taxon>Neoteleostei</taxon>
        <taxon>Acanthomorphata</taxon>
        <taxon>Ovalentaria</taxon>
        <taxon>Atherinomorphae</taxon>
        <taxon>Cyprinodontiformes</taxon>
        <taxon>Goodeidae</taxon>
        <taxon>Crenichthys</taxon>
    </lineage>
</organism>
<evidence type="ECO:0000313" key="3">
    <source>
        <dbReference type="Proteomes" id="UP001311232"/>
    </source>
</evidence>
<dbReference type="EMBL" id="JAHHUM010002979">
    <property type="protein sequence ID" value="KAK5598972.1"/>
    <property type="molecule type" value="Genomic_DNA"/>
</dbReference>
<reference evidence="2 3" key="1">
    <citation type="submission" date="2021-06" db="EMBL/GenBank/DDBJ databases">
        <authorList>
            <person name="Palmer J.M."/>
        </authorList>
    </citation>
    <scope>NUCLEOTIDE SEQUENCE [LARGE SCALE GENOMIC DNA]</scope>
    <source>
        <strain evidence="2 3">MEX-2019</strain>
        <tissue evidence="2">Muscle</tissue>
    </source>
</reference>
<comment type="caution">
    <text evidence="2">The sequence shown here is derived from an EMBL/GenBank/DDBJ whole genome shotgun (WGS) entry which is preliminary data.</text>
</comment>
<feature type="compositionally biased region" description="Polar residues" evidence="1">
    <location>
        <begin position="220"/>
        <end position="232"/>
    </location>
</feature>
<feature type="region of interest" description="Disordered" evidence="1">
    <location>
        <begin position="220"/>
        <end position="261"/>
    </location>
</feature>
<protein>
    <submittedName>
        <fullName evidence="2">Uncharacterized protein</fullName>
    </submittedName>
</protein>
<dbReference type="Proteomes" id="UP001311232">
    <property type="component" value="Unassembled WGS sequence"/>
</dbReference>